<dbReference type="Proteomes" id="UP000177960">
    <property type="component" value="Unassembled WGS sequence"/>
</dbReference>
<dbReference type="FunFam" id="1.10.3210.10:FF:000001">
    <property type="entry name" value="GTP pyrophosphokinase RelA"/>
    <property type="match status" value="1"/>
</dbReference>
<dbReference type="GO" id="GO:0015969">
    <property type="term" value="P:guanosine tetraphosphate metabolic process"/>
    <property type="evidence" value="ECO:0007669"/>
    <property type="project" value="InterPro"/>
</dbReference>
<dbReference type="PROSITE" id="PS51831">
    <property type="entry name" value="HD"/>
    <property type="match status" value="1"/>
</dbReference>
<organism evidence="6 7">
    <name type="scientific">Candidatus Harrisonbacteria bacterium RIFCSPHIGHO2_02_FULL_42_16</name>
    <dbReference type="NCBI Taxonomy" id="1798404"/>
    <lineage>
        <taxon>Bacteria</taxon>
        <taxon>Candidatus Harrisoniibacteriota</taxon>
    </lineage>
</organism>
<dbReference type="InterPro" id="IPR012675">
    <property type="entry name" value="Beta-grasp_dom_sf"/>
</dbReference>
<evidence type="ECO:0000259" key="4">
    <source>
        <dbReference type="PROSITE" id="PS51831"/>
    </source>
</evidence>
<dbReference type="Pfam" id="PF13291">
    <property type="entry name" value="ACT_4"/>
    <property type="match status" value="1"/>
</dbReference>
<comment type="caution">
    <text evidence="6">The sequence shown here is derived from an EMBL/GenBank/DDBJ whole genome shotgun (WGS) entry which is preliminary data.</text>
</comment>
<comment type="function">
    <text evidence="2">In eubacteria ppGpp (guanosine 3'-diphosphate 5'-diphosphate) is a mediator of the stringent response that coordinates a variety of cellular activities in response to changes in nutritional abundance.</text>
</comment>
<dbReference type="SUPFAM" id="SSF55021">
    <property type="entry name" value="ACT-like"/>
    <property type="match status" value="1"/>
</dbReference>
<dbReference type="InterPro" id="IPR033655">
    <property type="entry name" value="TGS_RelA/SpoT"/>
</dbReference>
<dbReference type="InterPro" id="IPR006674">
    <property type="entry name" value="HD_domain"/>
</dbReference>
<proteinExistence type="inferred from homology"/>
<dbReference type="NCBIfam" id="TIGR00691">
    <property type="entry name" value="spoT_relA"/>
    <property type="match status" value="1"/>
</dbReference>
<dbReference type="GO" id="GO:0005886">
    <property type="term" value="C:plasma membrane"/>
    <property type="evidence" value="ECO:0007669"/>
    <property type="project" value="TreeGrafter"/>
</dbReference>
<dbReference type="AlphaFoldDB" id="A0A1G1ZHN1"/>
<dbReference type="STRING" id="1798404.A3B92_02380"/>
<evidence type="ECO:0000259" key="5">
    <source>
        <dbReference type="PROSITE" id="PS51880"/>
    </source>
</evidence>
<dbReference type="PANTHER" id="PTHR21262:SF31">
    <property type="entry name" value="GTP PYROPHOSPHOKINASE"/>
    <property type="match status" value="1"/>
</dbReference>
<evidence type="ECO:0000256" key="1">
    <source>
        <dbReference type="ARBA" id="ARBA00025704"/>
    </source>
</evidence>
<dbReference type="InterPro" id="IPR043519">
    <property type="entry name" value="NT_sf"/>
</dbReference>
<feature type="domain" description="HD" evidence="4">
    <location>
        <begin position="38"/>
        <end position="136"/>
    </location>
</feature>
<dbReference type="Pfam" id="PF13328">
    <property type="entry name" value="HD_4"/>
    <property type="match status" value="1"/>
</dbReference>
<dbReference type="InterPro" id="IPR045865">
    <property type="entry name" value="ACT-like_dom_sf"/>
</dbReference>
<dbReference type="Gene3D" id="3.10.20.30">
    <property type="match status" value="1"/>
</dbReference>
<accession>A0A1G1ZHN1</accession>
<name>A0A1G1ZHN1_9BACT</name>
<dbReference type="Gene3D" id="3.30.460.10">
    <property type="entry name" value="Beta Polymerase, domain 2"/>
    <property type="match status" value="1"/>
</dbReference>
<dbReference type="PANTHER" id="PTHR21262">
    <property type="entry name" value="GUANOSINE-3',5'-BIS DIPHOSPHATE 3'-PYROPHOSPHOHYDROLASE"/>
    <property type="match status" value="1"/>
</dbReference>
<evidence type="ECO:0008006" key="8">
    <source>
        <dbReference type="Google" id="ProtNLM"/>
    </source>
</evidence>
<dbReference type="CDD" id="cd00077">
    <property type="entry name" value="HDc"/>
    <property type="match status" value="1"/>
</dbReference>
<dbReference type="InterPro" id="IPR012676">
    <property type="entry name" value="TGS-like"/>
</dbReference>
<feature type="domain" description="ACT" evidence="3">
    <location>
        <begin position="490"/>
        <end position="563"/>
    </location>
</feature>
<dbReference type="SUPFAM" id="SSF81271">
    <property type="entry name" value="TGS-like"/>
    <property type="match status" value="1"/>
</dbReference>
<dbReference type="InterPro" id="IPR007685">
    <property type="entry name" value="RelA_SpoT"/>
</dbReference>
<dbReference type="SUPFAM" id="SSF109604">
    <property type="entry name" value="HD-domain/PDEase-like"/>
    <property type="match status" value="1"/>
</dbReference>
<protein>
    <recommendedName>
        <fullName evidence="8">(P)ppGpp synthetase</fullName>
    </recommendedName>
</protein>
<evidence type="ECO:0000313" key="6">
    <source>
        <dbReference type="EMBL" id="OGY63939.1"/>
    </source>
</evidence>
<evidence type="ECO:0000259" key="3">
    <source>
        <dbReference type="PROSITE" id="PS51671"/>
    </source>
</evidence>
<dbReference type="InterPro" id="IPR004811">
    <property type="entry name" value="RelA/Spo_fam"/>
</dbReference>
<dbReference type="FunFam" id="3.10.20.30:FF:000002">
    <property type="entry name" value="GTP pyrophosphokinase (RelA/SpoT)"/>
    <property type="match status" value="1"/>
</dbReference>
<dbReference type="CDD" id="cd01668">
    <property type="entry name" value="TGS_RSH"/>
    <property type="match status" value="1"/>
</dbReference>
<feature type="domain" description="TGS" evidence="5">
    <location>
        <begin position="386"/>
        <end position="447"/>
    </location>
</feature>
<reference evidence="6 7" key="1">
    <citation type="journal article" date="2016" name="Nat. Commun.">
        <title>Thousands of microbial genomes shed light on interconnected biogeochemical processes in an aquifer system.</title>
        <authorList>
            <person name="Anantharaman K."/>
            <person name="Brown C.T."/>
            <person name="Hug L.A."/>
            <person name="Sharon I."/>
            <person name="Castelle C.J."/>
            <person name="Probst A.J."/>
            <person name="Thomas B.C."/>
            <person name="Singh A."/>
            <person name="Wilkins M.J."/>
            <person name="Karaoz U."/>
            <person name="Brodie E.L."/>
            <person name="Williams K.H."/>
            <person name="Hubbard S.S."/>
            <person name="Banfield J.F."/>
        </authorList>
    </citation>
    <scope>NUCLEOTIDE SEQUENCE [LARGE SCALE GENOMIC DNA]</scope>
</reference>
<dbReference type="SMART" id="SM00954">
    <property type="entry name" value="RelA_SpoT"/>
    <property type="match status" value="1"/>
</dbReference>
<dbReference type="Pfam" id="PF04607">
    <property type="entry name" value="RelA_SpoT"/>
    <property type="match status" value="1"/>
</dbReference>
<dbReference type="InterPro" id="IPR004095">
    <property type="entry name" value="TGS"/>
</dbReference>
<dbReference type="CDD" id="cd05399">
    <property type="entry name" value="NT_Rel-Spo_like"/>
    <property type="match status" value="1"/>
</dbReference>
<comment type="pathway">
    <text evidence="1">Purine metabolism.</text>
</comment>
<dbReference type="PROSITE" id="PS51880">
    <property type="entry name" value="TGS"/>
    <property type="match status" value="1"/>
</dbReference>
<dbReference type="Pfam" id="PF02824">
    <property type="entry name" value="TGS"/>
    <property type="match status" value="1"/>
</dbReference>
<dbReference type="InterPro" id="IPR003607">
    <property type="entry name" value="HD/PDEase_dom"/>
</dbReference>
<dbReference type="SMART" id="SM00471">
    <property type="entry name" value="HDc"/>
    <property type="match status" value="1"/>
</dbReference>
<gene>
    <name evidence="6" type="ORF">A3B92_02380</name>
</gene>
<dbReference type="SUPFAM" id="SSF81301">
    <property type="entry name" value="Nucleotidyltransferase"/>
    <property type="match status" value="1"/>
</dbReference>
<evidence type="ECO:0000313" key="7">
    <source>
        <dbReference type="Proteomes" id="UP000177960"/>
    </source>
</evidence>
<comment type="similarity">
    <text evidence="2">Belongs to the relA/spoT family.</text>
</comment>
<dbReference type="EMBL" id="MHJG01000013">
    <property type="protein sequence ID" value="OGY63939.1"/>
    <property type="molecule type" value="Genomic_DNA"/>
</dbReference>
<dbReference type="Gene3D" id="3.30.70.260">
    <property type="match status" value="1"/>
</dbReference>
<sequence length="563" mass="64621">MRAIKIESLIKENALIKKAYDISKQAHEGQKRRTGEPYFNHVMATAEFIAGWGLDQDSIIAGLLHDIVEDTGYPLEKIKEEFGEEVVFLVDGVTKLGKVKYRGVERQVENLRKMILALSKDIRVIIIKLADRLHNMKTLSALPPQKQKRIALETMEIYSPLAYRLGMQNVSGELEDLAFPYIYPREYKWLINNVKEKYRERERYAEKVKPVVLEALQKAGIETIKIGSRAKRYASLYKKLLRYDMDTDKIYDLVALRIIVKTVADCYAALGVIHQLWPPLPNRIKDYIALPKPNGYRSIHTTVFCVDNKIIEIQIRTQEMNEEGETGIAAHWAYEQSKDSKAYQDKRSVTADKKELQWVNQLRNWQKEFSNSEEFLESLKIDFFKDRIFVITPKGEVIDLPVDATPVDFAYQIHTEVGNSCTGARVNGKIVPLEHRLKSGNLVEILTQKNKKPSESWLEFVKTSSARNHIRAALKTKETRLAKKEPKETELKIIVEDKMGLLKDITAVISRSHVNIAGINTAPSAKFLTLKIRCDTANKGKIEKIVLKLKKLKEVKKISYQLI</sequence>
<evidence type="ECO:0000256" key="2">
    <source>
        <dbReference type="RuleBase" id="RU003847"/>
    </source>
</evidence>
<dbReference type="InterPro" id="IPR002912">
    <property type="entry name" value="ACT_dom"/>
</dbReference>
<dbReference type="PROSITE" id="PS51671">
    <property type="entry name" value="ACT"/>
    <property type="match status" value="1"/>
</dbReference>
<dbReference type="Gene3D" id="1.10.3210.10">
    <property type="entry name" value="Hypothetical protein af1432"/>
    <property type="match status" value="1"/>
</dbReference>